<feature type="domain" description="DUF7210" evidence="2">
    <location>
        <begin position="1"/>
        <end position="38"/>
    </location>
</feature>
<dbReference type="EMBL" id="CP157947">
    <property type="protein sequence ID" value="XBS71153.1"/>
    <property type="molecule type" value="Genomic_DNA"/>
</dbReference>
<dbReference type="AlphaFoldDB" id="A0AAU7QDJ0"/>
<proteinExistence type="predicted"/>
<feature type="compositionally biased region" description="Low complexity" evidence="1">
    <location>
        <begin position="46"/>
        <end position="96"/>
    </location>
</feature>
<sequence>MKMTALKPIYLNRDVVLAGQQFDTGDQHARELIQKGYAEAAPVPPTADATTDGTATTQTAPDASTQALAPAADAPADAPAPAADVQADATAKAKAK</sequence>
<reference evidence="3" key="1">
    <citation type="submission" date="2024-06" db="EMBL/GenBank/DDBJ databases">
        <authorList>
            <person name="Coelho C."/>
            <person name="Bento M."/>
            <person name="Garcia E."/>
            <person name="Camelo A."/>
            <person name="Brandao I."/>
            <person name="Espirito Santo C."/>
            <person name="Trovao J."/>
            <person name="Verissimo A."/>
            <person name="Costa J."/>
            <person name="Tiago I."/>
        </authorList>
    </citation>
    <scope>NUCLEOTIDE SEQUENCE</scope>
    <source>
        <strain evidence="3">KWT182</strain>
    </source>
</reference>
<evidence type="ECO:0000313" key="3">
    <source>
        <dbReference type="EMBL" id="XBS71153.1"/>
    </source>
</evidence>
<dbReference type="InterPro" id="IPR055634">
    <property type="entry name" value="DUF7210"/>
</dbReference>
<evidence type="ECO:0000259" key="2">
    <source>
        <dbReference type="Pfam" id="PF23843"/>
    </source>
</evidence>
<name>A0AAU7QDJ0_9GAMM</name>
<organism evidence="3">
    <name type="scientific">Acerihabitans sp. KWT182</name>
    <dbReference type="NCBI Taxonomy" id="3157919"/>
    <lineage>
        <taxon>Bacteria</taxon>
        <taxon>Pseudomonadati</taxon>
        <taxon>Pseudomonadota</taxon>
        <taxon>Gammaproteobacteria</taxon>
        <taxon>Enterobacterales</taxon>
        <taxon>Pectobacteriaceae</taxon>
        <taxon>Acerihabitans</taxon>
    </lineage>
</organism>
<accession>A0AAU7QDJ0</accession>
<feature type="region of interest" description="Disordered" evidence="1">
    <location>
        <begin position="36"/>
        <end position="96"/>
    </location>
</feature>
<evidence type="ECO:0000256" key="1">
    <source>
        <dbReference type="SAM" id="MobiDB-lite"/>
    </source>
</evidence>
<gene>
    <name evidence="3" type="ORF">ABK905_09380</name>
</gene>
<dbReference type="Pfam" id="PF23843">
    <property type="entry name" value="DUF7210"/>
    <property type="match status" value="1"/>
</dbReference>
<protein>
    <recommendedName>
        <fullName evidence="2">DUF7210 domain-containing protein</fullName>
    </recommendedName>
</protein>